<accession>U3C5C9</accession>
<dbReference type="RefSeq" id="WP_021710371.1">
    <property type="nucleotide sequence ID" value="NZ_BAOB01000198.1"/>
</dbReference>
<dbReference type="EMBL" id="BATL01000048">
    <property type="protein sequence ID" value="GAD76624.1"/>
    <property type="molecule type" value="Genomic_DNA"/>
</dbReference>
<feature type="transmembrane region" description="Helical" evidence="1">
    <location>
        <begin position="47"/>
        <end position="65"/>
    </location>
</feature>
<feature type="transmembrane region" description="Helical" evidence="1">
    <location>
        <begin position="77"/>
        <end position="96"/>
    </location>
</feature>
<evidence type="ECO:0000313" key="2">
    <source>
        <dbReference type="EMBL" id="GAD76624.1"/>
    </source>
</evidence>
<proteinExistence type="predicted"/>
<comment type="caution">
    <text evidence="2">The sequence shown here is derived from an EMBL/GenBank/DDBJ whole genome shotgun (WGS) entry which is preliminary data.</text>
</comment>
<name>U3C5C9_9VIBR</name>
<dbReference type="Proteomes" id="UP000016567">
    <property type="component" value="Unassembled WGS sequence"/>
</dbReference>
<keyword evidence="3" id="KW-1185">Reference proteome</keyword>
<keyword evidence="1" id="KW-1133">Transmembrane helix</keyword>
<sequence length="341" mass="39627">MATNKDVKRAIEKVKNRVHQADNEDDLLSTLDEVIDFGFPLKYNNQIQWFCGAVSLAIGVFYLVYQNTTSYYISDADYIILGFFSIVGAMFIFYGWSRINSVNSLSDEIFKKDLLFDNDLNIKSVDGEKYAKELKRDFFDFNRGNHSRDIEFLSYGKYTGIEYQYDFEYYCFHYVNKRTVTTTTSDGNGGKKTTRRTVYDDYRKYGILFDFNFSSAVSIYNDPPEGKYKKNFKSASINFNKHYSVSCTDEMVVAKLLKPVVVIKLEEMAAKFRGFNLEINTDGKACISVEDNLLDVKRVYGIDQPEMFRKEIAQSNELKKLNTILEFSHYLMKQSDNNFTN</sequence>
<keyword evidence="1" id="KW-0812">Transmembrane</keyword>
<evidence type="ECO:0000256" key="1">
    <source>
        <dbReference type="SAM" id="Phobius"/>
    </source>
</evidence>
<keyword evidence="1" id="KW-0472">Membrane</keyword>
<gene>
    <name evidence="2" type="ORF">VAZ01S_048_00310</name>
</gene>
<organism evidence="2 3">
    <name type="scientific">Vibrio azureus NBRC 104587</name>
    <dbReference type="NCBI Taxonomy" id="1219077"/>
    <lineage>
        <taxon>Bacteria</taxon>
        <taxon>Pseudomonadati</taxon>
        <taxon>Pseudomonadota</taxon>
        <taxon>Gammaproteobacteria</taxon>
        <taxon>Vibrionales</taxon>
        <taxon>Vibrionaceae</taxon>
        <taxon>Vibrio</taxon>
    </lineage>
</organism>
<dbReference type="AlphaFoldDB" id="U3C5C9"/>
<evidence type="ECO:0008006" key="4">
    <source>
        <dbReference type="Google" id="ProtNLM"/>
    </source>
</evidence>
<dbReference type="OrthoDB" id="6638271at2"/>
<protein>
    <recommendedName>
        <fullName evidence="4">DUF3137 domain-containing protein</fullName>
    </recommendedName>
</protein>
<reference evidence="2 3" key="1">
    <citation type="submission" date="2013-09" db="EMBL/GenBank/DDBJ databases">
        <title>Whole genome shotgun sequence of Vibrio azureus NBRC 104587.</title>
        <authorList>
            <person name="Isaki S."/>
            <person name="Hosoyama A."/>
            <person name="Numata M."/>
            <person name="Hashimoto M."/>
            <person name="Hosoyama Y."/>
            <person name="Tsuchikane K."/>
            <person name="Noguchi M."/>
            <person name="Hirakata S."/>
            <person name="Ichikawa N."/>
            <person name="Ohji S."/>
            <person name="Yamazoe A."/>
            <person name="Fujita N."/>
        </authorList>
    </citation>
    <scope>NUCLEOTIDE SEQUENCE [LARGE SCALE GENOMIC DNA]</scope>
    <source>
        <strain evidence="2 3">NBRC 104587</strain>
    </source>
</reference>
<evidence type="ECO:0000313" key="3">
    <source>
        <dbReference type="Proteomes" id="UP000016567"/>
    </source>
</evidence>
<dbReference type="eggNOG" id="ENOG502ZE7I">
    <property type="taxonomic scope" value="Bacteria"/>
</dbReference>